<evidence type="ECO:0000313" key="3">
    <source>
        <dbReference type="Proteomes" id="UP001145353"/>
    </source>
</evidence>
<feature type="transmembrane region" description="Helical" evidence="1">
    <location>
        <begin position="108"/>
        <end position="130"/>
    </location>
</feature>
<dbReference type="EMBL" id="JAHXDE010000001">
    <property type="protein sequence ID" value="MCT8504017.1"/>
    <property type="molecule type" value="Genomic_DNA"/>
</dbReference>
<dbReference type="RefSeq" id="WP_247639467.1">
    <property type="nucleotide sequence ID" value="NZ_JAHXCZ010000001.1"/>
</dbReference>
<keyword evidence="1" id="KW-1133">Transmembrane helix</keyword>
<accession>A0A9X2WZD6</accession>
<proteinExistence type="predicted"/>
<name>A0A9X2WZD6_9GAMM</name>
<keyword evidence="3" id="KW-1185">Reference proteome</keyword>
<keyword evidence="1" id="KW-0472">Membrane</keyword>
<organism evidence="2 3">
    <name type="scientific">Chromohalobacter moromii</name>
    <dbReference type="NCBI Taxonomy" id="2860329"/>
    <lineage>
        <taxon>Bacteria</taxon>
        <taxon>Pseudomonadati</taxon>
        <taxon>Pseudomonadota</taxon>
        <taxon>Gammaproteobacteria</taxon>
        <taxon>Oceanospirillales</taxon>
        <taxon>Halomonadaceae</taxon>
        <taxon>Chromohalobacter</taxon>
    </lineage>
</organism>
<reference evidence="2" key="1">
    <citation type="submission" date="2021-07" db="EMBL/GenBank/DDBJ databases">
        <authorList>
            <person name="Luelf R.H."/>
        </authorList>
    </citation>
    <scope>NUCLEOTIDE SEQUENCE</scope>
    <source>
        <strain evidence="2">TMW 2.2304</strain>
    </source>
</reference>
<sequence>MDVERLIKDAKDHMTVLFFLVIGLACWYGFMFSIGPASLFEVISKKSTVLVGLVSAPAVVASLTLRKAESRSHMAVAMTFFSVALLALFLIIMSPLENMMPENGELASIWFSVLSIMFILGIFIMVGALIETLKAHMLEGER</sequence>
<dbReference type="Proteomes" id="UP001145353">
    <property type="component" value="Unassembled WGS sequence"/>
</dbReference>
<reference evidence="2" key="2">
    <citation type="journal article" date="2022" name="Syst. Appl. Microbiol.">
        <title>Chromohalobacter moromii sp. nov., a moderately halophilic bacterium isolated from lupine-based moromi fermentation.</title>
        <authorList>
            <person name="Lulf R.H."/>
            <person name="Hilgarth M."/>
            <person name="Ehrmann M.A."/>
        </authorList>
    </citation>
    <scope>NUCLEOTIDE SEQUENCE</scope>
    <source>
        <strain evidence="2">TMW 2.2304</strain>
    </source>
</reference>
<feature type="transmembrane region" description="Helical" evidence="1">
    <location>
        <begin position="47"/>
        <end position="65"/>
    </location>
</feature>
<dbReference type="PROSITE" id="PS51257">
    <property type="entry name" value="PROKAR_LIPOPROTEIN"/>
    <property type="match status" value="1"/>
</dbReference>
<comment type="caution">
    <text evidence="2">The sequence shown here is derived from an EMBL/GenBank/DDBJ whole genome shotgun (WGS) entry which is preliminary data.</text>
</comment>
<feature type="transmembrane region" description="Helical" evidence="1">
    <location>
        <begin position="15"/>
        <end position="35"/>
    </location>
</feature>
<gene>
    <name evidence="2" type="ORF">KZO87_01320</name>
</gene>
<dbReference type="AlphaFoldDB" id="A0A9X2WZD6"/>
<keyword evidence="1" id="KW-0812">Transmembrane</keyword>
<evidence type="ECO:0000256" key="1">
    <source>
        <dbReference type="SAM" id="Phobius"/>
    </source>
</evidence>
<protein>
    <submittedName>
        <fullName evidence="2">Uncharacterized protein</fullName>
    </submittedName>
</protein>
<feature type="transmembrane region" description="Helical" evidence="1">
    <location>
        <begin position="77"/>
        <end position="96"/>
    </location>
</feature>
<evidence type="ECO:0000313" key="2">
    <source>
        <dbReference type="EMBL" id="MCT8504017.1"/>
    </source>
</evidence>